<dbReference type="EMBL" id="CAIIXF020000005">
    <property type="protein sequence ID" value="CAH1784375.1"/>
    <property type="molecule type" value="Genomic_DNA"/>
</dbReference>
<keyword evidence="8" id="KW-1185">Reference proteome</keyword>
<evidence type="ECO:0000256" key="5">
    <source>
        <dbReference type="ARBA" id="ARBA00022989"/>
    </source>
</evidence>
<keyword evidence="4" id="KW-0130">Cell adhesion</keyword>
<evidence type="ECO:0000313" key="7">
    <source>
        <dbReference type="EMBL" id="CAH1784375.1"/>
    </source>
</evidence>
<name>A0A8J1T668_OWEFU</name>
<comment type="caution">
    <text evidence="7">The sequence shown here is derived from an EMBL/GenBank/DDBJ whole genome shotgun (WGS) entry which is preliminary data.</text>
</comment>
<dbReference type="Proteomes" id="UP000749559">
    <property type="component" value="Unassembled WGS sequence"/>
</dbReference>
<keyword evidence="6" id="KW-0472">Membrane</keyword>
<evidence type="ECO:0000256" key="1">
    <source>
        <dbReference type="ARBA" id="ARBA00004141"/>
    </source>
</evidence>
<evidence type="ECO:0000256" key="4">
    <source>
        <dbReference type="ARBA" id="ARBA00022889"/>
    </source>
</evidence>
<dbReference type="GO" id="GO:0007155">
    <property type="term" value="P:cell adhesion"/>
    <property type="evidence" value="ECO:0007669"/>
    <property type="project" value="UniProtKB-KW"/>
</dbReference>
<gene>
    <name evidence="7" type="ORF">OFUS_LOCUS10582</name>
</gene>
<dbReference type="PANTHER" id="PTHR12316">
    <property type="entry name" value="NINJURIN-RELATED"/>
    <property type="match status" value="1"/>
</dbReference>
<dbReference type="GO" id="GO:0016020">
    <property type="term" value="C:membrane"/>
    <property type="evidence" value="ECO:0007669"/>
    <property type="project" value="UniProtKB-SubCell"/>
</dbReference>
<protein>
    <submittedName>
        <fullName evidence="7">Uncharacterized protein</fullName>
    </submittedName>
</protein>
<dbReference type="PANTHER" id="PTHR12316:SF17">
    <property type="entry name" value="NINJURIN C, ISOFORM D"/>
    <property type="match status" value="1"/>
</dbReference>
<dbReference type="Pfam" id="PF04923">
    <property type="entry name" value="Ninjurin"/>
    <property type="match status" value="1"/>
</dbReference>
<accession>A0A8J1T668</accession>
<evidence type="ECO:0000313" key="8">
    <source>
        <dbReference type="Proteomes" id="UP000749559"/>
    </source>
</evidence>
<proteinExistence type="inferred from homology"/>
<evidence type="ECO:0000256" key="2">
    <source>
        <dbReference type="ARBA" id="ARBA00008141"/>
    </source>
</evidence>
<dbReference type="InterPro" id="IPR007007">
    <property type="entry name" value="Ninjurin"/>
</dbReference>
<comment type="subcellular location">
    <subcellularLocation>
        <location evidence="1">Membrane</location>
        <topology evidence="1">Multi-pass membrane protein</topology>
    </subcellularLocation>
</comment>
<organism evidence="7 8">
    <name type="scientific">Owenia fusiformis</name>
    <name type="common">Polychaete worm</name>
    <dbReference type="NCBI Taxonomy" id="6347"/>
    <lineage>
        <taxon>Eukaryota</taxon>
        <taxon>Metazoa</taxon>
        <taxon>Spiralia</taxon>
        <taxon>Lophotrochozoa</taxon>
        <taxon>Annelida</taxon>
        <taxon>Polychaeta</taxon>
        <taxon>Sedentaria</taxon>
        <taxon>Canalipalpata</taxon>
        <taxon>Sabellida</taxon>
        <taxon>Oweniida</taxon>
        <taxon>Oweniidae</taxon>
        <taxon>Owenia</taxon>
    </lineage>
</organism>
<keyword evidence="3" id="KW-0812">Transmembrane</keyword>
<comment type="similarity">
    <text evidence="2">Belongs to the ninjurin family.</text>
</comment>
<reference evidence="7" key="1">
    <citation type="submission" date="2022-03" db="EMBL/GenBank/DDBJ databases">
        <authorList>
            <person name="Martin C."/>
        </authorList>
    </citation>
    <scope>NUCLEOTIDE SEQUENCE</scope>
</reference>
<evidence type="ECO:0000256" key="3">
    <source>
        <dbReference type="ARBA" id="ARBA00022692"/>
    </source>
</evidence>
<evidence type="ECO:0000256" key="6">
    <source>
        <dbReference type="ARBA" id="ARBA00023136"/>
    </source>
</evidence>
<sequence>MTEYEMNEETQLTKKHFKGSTSFLDEQEKKDEPIEMNMYTIKKTISQGMLDGALIMANASQLKSLLLGGKHRFYYVLLAMISLSLALQVMTGIVLLYIGKGDINNKKQQESLDRWNNRATAFVFLVTVVNIIISVFNLQGETFPH</sequence>
<dbReference type="OrthoDB" id="10037074at2759"/>
<keyword evidence="5" id="KW-1133">Transmembrane helix</keyword>
<dbReference type="GO" id="GO:0042246">
    <property type="term" value="P:tissue regeneration"/>
    <property type="evidence" value="ECO:0007669"/>
    <property type="project" value="InterPro"/>
</dbReference>
<dbReference type="AlphaFoldDB" id="A0A8J1T668"/>